<gene>
    <name evidence="2" type="ORF">R69658_07955</name>
</gene>
<sequence>MFSVRSCPATICAPCVFDSVWPVSVTSPLPPIVPAPAPLAGFALVIDAALTIVAPVPMFAIRPFVLSSEVPEICRVVAAPFASIWPPAFDTAPWAVTETLPLPWMRPAALATVSPDCTDAAPPETMEPLELSTPPLPPETDTSPLPPISPPRVLVSAPVAVTLVACVPALLIAPASLAIVCADTVRASLASNVPPALLRAPCVVTATSCAPT</sequence>
<proteinExistence type="predicted"/>
<accession>A0ABN7N9W4</accession>
<reference evidence="2 3" key="1">
    <citation type="submission" date="2021-02" db="EMBL/GenBank/DDBJ databases">
        <authorList>
            <person name="Vanwijnsberghe S."/>
        </authorList>
    </citation>
    <scope>NUCLEOTIDE SEQUENCE [LARGE SCALE GENOMIC DNA]</scope>
    <source>
        <strain evidence="2 3">R-69658</strain>
    </source>
</reference>
<evidence type="ECO:0000313" key="3">
    <source>
        <dbReference type="Proteomes" id="UP000674425"/>
    </source>
</evidence>
<dbReference type="EMBL" id="CAJNAU010000218">
    <property type="protein sequence ID" value="CAE6867603.1"/>
    <property type="molecule type" value="Genomic_DNA"/>
</dbReference>
<evidence type="ECO:0000256" key="1">
    <source>
        <dbReference type="SAM" id="MobiDB-lite"/>
    </source>
</evidence>
<protein>
    <submittedName>
        <fullName evidence="2">Uncharacterized protein</fullName>
    </submittedName>
</protein>
<comment type="caution">
    <text evidence="2">The sequence shown here is derived from an EMBL/GenBank/DDBJ whole genome shotgun (WGS) entry which is preliminary data.</text>
</comment>
<organism evidence="2 3">
    <name type="scientific">Paraburkholderia aspalathi</name>
    <dbReference type="NCBI Taxonomy" id="1324617"/>
    <lineage>
        <taxon>Bacteria</taxon>
        <taxon>Pseudomonadati</taxon>
        <taxon>Pseudomonadota</taxon>
        <taxon>Betaproteobacteria</taxon>
        <taxon>Burkholderiales</taxon>
        <taxon>Burkholderiaceae</taxon>
        <taxon>Paraburkholderia</taxon>
    </lineage>
</organism>
<name>A0ABN7N9W4_9BURK</name>
<feature type="compositionally biased region" description="Pro residues" evidence="1">
    <location>
        <begin position="134"/>
        <end position="143"/>
    </location>
</feature>
<feature type="compositionally biased region" description="Low complexity" evidence="1">
    <location>
        <begin position="122"/>
        <end position="133"/>
    </location>
</feature>
<evidence type="ECO:0000313" key="2">
    <source>
        <dbReference type="EMBL" id="CAE6867603.1"/>
    </source>
</evidence>
<keyword evidence="3" id="KW-1185">Reference proteome</keyword>
<feature type="region of interest" description="Disordered" evidence="1">
    <location>
        <begin position="119"/>
        <end position="143"/>
    </location>
</feature>
<dbReference type="Proteomes" id="UP000674425">
    <property type="component" value="Unassembled WGS sequence"/>
</dbReference>